<name>A0ABS4KLX5_9FIRM</name>
<dbReference type="Gene3D" id="3.40.50.720">
    <property type="entry name" value="NAD(P)-binding Rossmann-like Domain"/>
    <property type="match status" value="1"/>
</dbReference>
<dbReference type="Gene3D" id="3.30.360.10">
    <property type="entry name" value="Dihydrodipicolinate Reductase, domain 2"/>
    <property type="match status" value="1"/>
</dbReference>
<evidence type="ECO:0000256" key="2">
    <source>
        <dbReference type="ARBA" id="ARBA00022490"/>
    </source>
</evidence>
<dbReference type="GO" id="GO:0008839">
    <property type="term" value="F:4-hydroxy-tetrahydrodipicolinate reductase"/>
    <property type="evidence" value="ECO:0007669"/>
    <property type="project" value="UniProtKB-EC"/>
</dbReference>
<dbReference type="InterPro" id="IPR000846">
    <property type="entry name" value="DapB_N"/>
</dbReference>
<evidence type="ECO:0000256" key="5">
    <source>
        <dbReference type="ARBA" id="ARBA00022915"/>
    </source>
</evidence>
<comment type="subunit">
    <text evidence="9">Homotetramer.</text>
</comment>
<dbReference type="Pfam" id="PF05173">
    <property type="entry name" value="DapB_C"/>
    <property type="match status" value="1"/>
</dbReference>
<feature type="binding site" evidence="9">
    <location>
        <position position="144"/>
    </location>
    <ligand>
        <name>(S)-2,3,4,5-tetrahydrodipicolinate</name>
        <dbReference type="ChEBI" id="CHEBI:16845"/>
    </ligand>
</feature>
<dbReference type="Pfam" id="PF01113">
    <property type="entry name" value="DapB_N"/>
    <property type="match status" value="1"/>
</dbReference>
<feature type="active site" description="Proton donor/acceptor" evidence="9">
    <location>
        <position position="143"/>
    </location>
</feature>
<comment type="similarity">
    <text evidence="1 9">Belongs to the DapB family.</text>
</comment>
<accession>A0ABS4KLX5</accession>
<feature type="domain" description="Dihydrodipicolinate reductase C-terminal" evidence="12">
    <location>
        <begin position="116"/>
        <end position="249"/>
    </location>
</feature>
<feature type="binding site" evidence="9">
    <location>
        <begin position="86"/>
        <end position="88"/>
    </location>
    <ligand>
        <name>NAD(+)</name>
        <dbReference type="ChEBI" id="CHEBI:57540"/>
    </ligand>
</feature>
<dbReference type="PANTHER" id="PTHR20836">
    <property type="entry name" value="DIHYDRODIPICOLINATE REDUCTASE"/>
    <property type="match status" value="1"/>
</dbReference>
<proteinExistence type="inferred from homology"/>
<organism evidence="13 14">
    <name type="scientific">Acetoanaerobium pronyense</name>
    <dbReference type="NCBI Taxonomy" id="1482736"/>
    <lineage>
        <taxon>Bacteria</taxon>
        <taxon>Bacillati</taxon>
        <taxon>Bacillota</taxon>
        <taxon>Clostridia</taxon>
        <taxon>Peptostreptococcales</taxon>
        <taxon>Filifactoraceae</taxon>
        <taxon>Acetoanaerobium</taxon>
    </lineage>
</organism>
<evidence type="ECO:0000256" key="4">
    <source>
        <dbReference type="ARBA" id="ARBA00022857"/>
    </source>
</evidence>
<dbReference type="InterPro" id="IPR022663">
    <property type="entry name" value="DapB_C"/>
</dbReference>
<evidence type="ECO:0000256" key="3">
    <source>
        <dbReference type="ARBA" id="ARBA00022605"/>
    </source>
</evidence>
<comment type="pathway">
    <text evidence="9">Amino-acid biosynthesis; L-lysine biosynthesis via DAP pathway; (S)-tetrahydrodipicolinate from L-aspartate: step 4/4.</text>
</comment>
<dbReference type="InterPro" id="IPR023940">
    <property type="entry name" value="DHDPR_bac"/>
</dbReference>
<dbReference type="InterPro" id="IPR022664">
    <property type="entry name" value="DapB_N_CS"/>
</dbReference>
<evidence type="ECO:0000256" key="10">
    <source>
        <dbReference type="NCBIfam" id="TIGR00036"/>
    </source>
</evidence>
<dbReference type="PANTHER" id="PTHR20836:SF7">
    <property type="entry name" value="4-HYDROXY-TETRAHYDRODIPICOLINATE REDUCTASE"/>
    <property type="match status" value="1"/>
</dbReference>
<comment type="subcellular location">
    <subcellularLocation>
        <location evidence="9">Cytoplasm</location>
    </subcellularLocation>
</comment>
<sequence length="253" mass="27657">MIKVGISGCNGAMGRVLTGILNQTEGMDIVLGIDRNPNLHENIYPVYENASKVDISCDVVIDFSHPSVLEDRLNFCIKNKTAIVLATTGISKEQEKTINEASSYIPIFKSSNTSVGVNLIIDLVRKAASVLSDEFDIEIIEKHHNKKIDAPSGTAYMIANAINEELDDSLTYNYGRGGFSAKREKNEIGIHAVRGGTIPGEHTIIFAGMDEIIEIKHSALSKRVFADGAIKAAKYINSKEPGLYTMKDLINEN</sequence>
<keyword evidence="3 9" id="KW-0028">Amino-acid biosynthesis</keyword>
<comment type="function">
    <text evidence="9">Catalyzes the conversion of 4-hydroxy-tetrahydrodipicolinate (HTPA) to tetrahydrodipicolinate.</text>
</comment>
<feature type="binding site" evidence="9">
    <location>
        <begin position="153"/>
        <end position="154"/>
    </location>
    <ligand>
        <name>(S)-2,3,4,5-tetrahydrodipicolinate</name>
        <dbReference type="ChEBI" id="CHEBI:16845"/>
    </ligand>
</feature>
<dbReference type="InterPro" id="IPR036291">
    <property type="entry name" value="NAD(P)-bd_dom_sf"/>
</dbReference>
<protein>
    <recommendedName>
        <fullName evidence="9 10">4-hydroxy-tetrahydrodipicolinate reductase</fullName>
        <shortName evidence="9">HTPA reductase</shortName>
        <ecNumber evidence="9 10">1.17.1.8</ecNumber>
    </recommendedName>
</protein>
<evidence type="ECO:0000256" key="7">
    <source>
        <dbReference type="ARBA" id="ARBA00023027"/>
    </source>
</evidence>
<feature type="active site" description="Proton donor" evidence="9">
    <location>
        <position position="147"/>
    </location>
</feature>
<keyword evidence="4 9" id="KW-0521">NADP</keyword>
<keyword evidence="14" id="KW-1185">Reference proteome</keyword>
<comment type="caution">
    <text evidence="13">The sequence shown here is derived from an EMBL/GenBank/DDBJ whole genome shotgun (WGS) entry which is preliminary data.</text>
</comment>
<comment type="caution">
    <text evidence="9">Was originally thought to be a dihydrodipicolinate reductase (DHDPR), catalyzing the conversion of dihydrodipicolinate to tetrahydrodipicolinate. However, it was shown in E.coli that the substrate of the enzymatic reaction is not dihydrodipicolinate (DHDP) but in fact (2S,4S)-4-hydroxy-2,3,4,5-tetrahydrodipicolinic acid (HTPA), the product released by the DapA-catalyzed reaction.</text>
</comment>
<comment type="caution">
    <text evidence="9">Lacks conserved residue(s) required for the propagation of feature annotation.</text>
</comment>
<dbReference type="CDD" id="cd02274">
    <property type="entry name" value="DHDPR_N"/>
    <property type="match status" value="1"/>
</dbReference>
<evidence type="ECO:0000313" key="14">
    <source>
        <dbReference type="Proteomes" id="UP001314903"/>
    </source>
</evidence>
<keyword evidence="8 9" id="KW-0457">Lysine biosynthesis</keyword>
<dbReference type="SUPFAM" id="SSF51735">
    <property type="entry name" value="NAD(P)-binding Rossmann-fold domains"/>
    <property type="match status" value="1"/>
</dbReference>
<evidence type="ECO:0000259" key="12">
    <source>
        <dbReference type="Pfam" id="PF05173"/>
    </source>
</evidence>
<evidence type="ECO:0000313" key="13">
    <source>
        <dbReference type="EMBL" id="MBP2028778.1"/>
    </source>
</evidence>
<gene>
    <name evidence="9" type="primary">dapB</name>
    <name evidence="13" type="ORF">J2Z35_002608</name>
</gene>
<comment type="catalytic activity">
    <reaction evidence="9">
        <text>(S)-2,3,4,5-tetrahydrodipicolinate + NAD(+) + H2O = (2S,4S)-4-hydroxy-2,3,4,5-tetrahydrodipicolinate + NADH + H(+)</text>
        <dbReference type="Rhea" id="RHEA:35323"/>
        <dbReference type="ChEBI" id="CHEBI:15377"/>
        <dbReference type="ChEBI" id="CHEBI:15378"/>
        <dbReference type="ChEBI" id="CHEBI:16845"/>
        <dbReference type="ChEBI" id="CHEBI:57540"/>
        <dbReference type="ChEBI" id="CHEBI:57945"/>
        <dbReference type="ChEBI" id="CHEBI:67139"/>
        <dbReference type="EC" id="1.17.1.8"/>
    </reaction>
</comment>
<dbReference type="EMBL" id="JAGGLI010000040">
    <property type="protein sequence ID" value="MBP2028778.1"/>
    <property type="molecule type" value="Genomic_DNA"/>
</dbReference>
<feature type="domain" description="Dihydrodipicolinate reductase N-terminal" evidence="11">
    <location>
        <begin position="2"/>
        <end position="112"/>
    </location>
</feature>
<keyword evidence="5 9" id="KW-0220">Diaminopimelate biosynthesis</keyword>
<evidence type="ECO:0000259" key="11">
    <source>
        <dbReference type="Pfam" id="PF01113"/>
    </source>
</evidence>
<dbReference type="NCBIfam" id="TIGR00036">
    <property type="entry name" value="dapB"/>
    <property type="match status" value="1"/>
</dbReference>
<dbReference type="Proteomes" id="UP001314903">
    <property type="component" value="Unassembled WGS sequence"/>
</dbReference>
<evidence type="ECO:0000256" key="6">
    <source>
        <dbReference type="ARBA" id="ARBA00023002"/>
    </source>
</evidence>
<dbReference type="EC" id="1.17.1.8" evidence="9 10"/>
<evidence type="ECO:0000256" key="1">
    <source>
        <dbReference type="ARBA" id="ARBA00006642"/>
    </source>
</evidence>
<dbReference type="HAMAP" id="MF_00102">
    <property type="entry name" value="DapB"/>
    <property type="match status" value="1"/>
</dbReference>
<keyword evidence="6 9" id="KW-0560">Oxidoreductase</keyword>
<keyword evidence="7 9" id="KW-0520">NAD</keyword>
<evidence type="ECO:0000256" key="9">
    <source>
        <dbReference type="HAMAP-Rule" id="MF_00102"/>
    </source>
</evidence>
<dbReference type="PROSITE" id="PS01298">
    <property type="entry name" value="DAPB"/>
    <property type="match status" value="1"/>
</dbReference>
<comment type="catalytic activity">
    <reaction evidence="9">
        <text>(S)-2,3,4,5-tetrahydrodipicolinate + NADP(+) + H2O = (2S,4S)-4-hydroxy-2,3,4,5-tetrahydrodipicolinate + NADPH + H(+)</text>
        <dbReference type="Rhea" id="RHEA:35331"/>
        <dbReference type="ChEBI" id="CHEBI:15377"/>
        <dbReference type="ChEBI" id="CHEBI:15378"/>
        <dbReference type="ChEBI" id="CHEBI:16845"/>
        <dbReference type="ChEBI" id="CHEBI:57783"/>
        <dbReference type="ChEBI" id="CHEBI:58349"/>
        <dbReference type="ChEBI" id="CHEBI:67139"/>
        <dbReference type="EC" id="1.17.1.8"/>
    </reaction>
</comment>
<dbReference type="PIRSF" id="PIRSF000161">
    <property type="entry name" value="DHPR"/>
    <property type="match status" value="1"/>
</dbReference>
<reference evidence="13 14" key="1">
    <citation type="submission" date="2021-03" db="EMBL/GenBank/DDBJ databases">
        <title>Genomic Encyclopedia of Type Strains, Phase IV (KMG-IV): sequencing the most valuable type-strain genomes for metagenomic binning, comparative biology and taxonomic classification.</title>
        <authorList>
            <person name="Goeker M."/>
        </authorList>
    </citation>
    <scope>NUCLEOTIDE SEQUENCE [LARGE SCALE GENOMIC DNA]</scope>
    <source>
        <strain evidence="13 14">DSM 27512</strain>
    </source>
</reference>
<feature type="binding site" evidence="9">
    <location>
        <begin position="8"/>
        <end position="13"/>
    </location>
    <ligand>
        <name>NAD(+)</name>
        <dbReference type="ChEBI" id="CHEBI:57540"/>
    </ligand>
</feature>
<keyword evidence="2 9" id="KW-0963">Cytoplasm</keyword>
<feature type="binding site" evidence="9">
    <location>
        <begin position="110"/>
        <end position="113"/>
    </location>
    <ligand>
        <name>NAD(+)</name>
        <dbReference type="ChEBI" id="CHEBI:57540"/>
    </ligand>
</feature>
<dbReference type="RefSeq" id="WP_209661835.1">
    <property type="nucleotide sequence ID" value="NZ_JAGGLI010000040.1"/>
</dbReference>
<dbReference type="SUPFAM" id="SSF55347">
    <property type="entry name" value="Glyceraldehyde-3-phosphate dehydrogenase-like, C-terminal domain"/>
    <property type="match status" value="1"/>
</dbReference>
<evidence type="ECO:0000256" key="8">
    <source>
        <dbReference type="ARBA" id="ARBA00023154"/>
    </source>
</evidence>